<evidence type="ECO:0000256" key="1">
    <source>
        <dbReference type="SAM" id="Phobius"/>
    </source>
</evidence>
<organism evidence="2">
    <name type="scientific">Noctiluca scintillans</name>
    <name type="common">Sea sparkle</name>
    <name type="synonym">Red tide dinoflagellate</name>
    <dbReference type="NCBI Taxonomy" id="2966"/>
    <lineage>
        <taxon>Eukaryota</taxon>
        <taxon>Sar</taxon>
        <taxon>Alveolata</taxon>
        <taxon>Dinophyceae</taxon>
        <taxon>Noctilucales</taxon>
        <taxon>Noctilucaceae</taxon>
        <taxon>Noctiluca</taxon>
    </lineage>
</organism>
<dbReference type="AlphaFoldDB" id="A0A7S1FC99"/>
<reference evidence="2" key="1">
    <citation type="submission" date="2021-01" db="EMBL/GenBank/DDBJ databases">
        <authorList>
            <person name="Corre E."/>
            <person name="Pelletier E."/>
            <person name="Niang G."/>
            <person name="Scheremetjew M."/>
            <person name="Finn R."/>
            <person name="Kale V."/>
            <person name="Holt S."/>
            <person name="Cochrane G."/>
            <person name="Meng A."/>
            <person name="Brown T."/>
            <person name="Cohen L."/>
        </authorList>
    </citation>
    <scope>NUCLEOTIDE SEQUENCE</scope>
</reference>
<gene>
    <name evidence="2" type="ORF">NSCI0253_LOCUS30984</name>
</gene>
<keyword evidence="1" id="KW-1133">Transmembrane helix</keyword>
<proteinExistence type="predicted"/>
<feature type="transmembrane region" description="Helical" evidence="1">
    <location>
        <begin position="51"/>
        <end position="76"/>
    </location>
</feature>
<dbReference type="EMBL" id="HBFQ01043731">
    <property type="protein sequence ID" value="CAD8856632.1"/>
    <property type="molecule type" value="Transcribed_RNA"/>
</dbReference>
<evidence type="ECO:0000313" key="2">
    <source>
        <dbReference type="EMBL" id="CAD8856632.1"/>
    </source>
</evidence>
<dbReference type="SUPFAM" id="SSF54518">
    <property type="entry name" value="Tubby C-terminal domain-like"/>
    <property type="match status" value="1"/>
</dbReference>
<evidence type="ECO:0008006" key="3">
    <source>
        <dbReference type="Google" id="ProtNLM"/>
    </source>
</evidence>
<keyword evidence="1" id="KW-0472">Membrane</keyword>
<protein>
    <recommendedName>
        <fullName evidence="3">Phospholipid scramblase</fullName>
    </recommendedName>
</protein>
<sequence length="331" mass="36272">MAALACEDTNSDETFMLVRSSKAFDVLKEKLLAPDWQQSLLQVVASTRSDVVMFGALVVFTPVLLITVFCIVYRCAALSETKEKRPEVTKPKANLPSTPTPASTSAIAPQRYVCPELAVPSGLDCEFAIPHVQSDFMKKQAAKKPRDRQVLNHDILDRKGQPLLKLVLSRVDGQSQSSFFEQIRLAKPDETECATCELDVLCEGGRVRSHCSILVPSGEAFGRLDETQGGPHERCFTISSAYAQEPWCLRVAGDFIKHEGVNVFCAQTGRRIAAITEPTAEASKDHYLLRIASCSDAALIMISLVVIDRIVALVDQPVMSSRSLTSSRASQ</sequence>
<name>A0A7S1FC99_NOCSC</name>
<dbReference type="InterPro" id="IPR025659">
    <property type="entry name" value="Tubby-like_C"/>
</dbReference>
<keyword evidence="1" id="KW-0812">Transmembrane</keyword>
<accession>A0A7S1FC99</accession>